<evidence type="ECO:0000256" key="1">
    <source>
        <dbReference type="SAM" id="MobiDB-lite"/>
    </source>
</evidence>
<gene>
    <name evidence="3" type="ORF">IFM53868_04336</name>
</gene>
<keyword evidence="4" id="KW-1185">Reference proteome</keyword>
<proteinExistence type="predicted"/>
<feature type="compositionally biased region" description="Basic and acidic residues" evidence="1">
    <location>
        <begin position="114"/>
        <end position="123"/>
    </location>
</feature>
<evidence type="ECO:0000313" key="3">
    <source>
        <dbReference type="EMBL" id="GFF85000.1"/>
    </source>
</evidence>
<dbReference type="Proteomes" id="UP000465266">
    <property type="component" value="Unassembled WGS sequence"/>
</dbReference>
<dbReference type="EMBL" id="BLKG01000037">
    <property type="protein sequence ID" value="GFF85000.1"/>
    <property type="molecule type" value="Genomic_DNA"/>
</dbReference>
<keyword evidence="2" id="KW-0732">Signal</keyword>
<reference evidence="3 4" key="1">
    <citation type="submission" date="2020-01" db="EMBL/GenBank/DDBJ databases">
        <title>Draft genome sequence of Aspergillus udagawae IFM 53868.</title>
        <authorList>
            <person name="Takahashi H."/>
            <person name="Yaguchi T."/>
        </authorList>
    </citation>
    <scope>NUCLEOTIDE SEQUENCE [LARGE SCALE GENOMIC DNA]</scope>
    <source>
        <strain evidence="3 4">IFM 53868</strain>
    </source>
</reference>
<organism evidence="3 4">
    <name type="scientific">Aspergillus udagawae</name>
    <dbReference type="NCBI Taxonomy" id="91492"/>
    <lineage>
        <taxon>Eukaryota</taxon>
        <taxon>Fungi</taxon>
        <taxon>Dikarya</taxon>
        <taxon>Ascomycota</taxon>
        <taxon>Pezizomycotina</taxon>
        <taxon>Eurotiomycetes</taxon>
        <taxon>Eurotiomycetidae</taxon>
        <taxon>Eurotiales</taxon>
        <taxon>Aspergillaceae</taxon>
        <taxon>Aspergillus</taxon>
        <taxon>Aspergillus subgen. Fumigati</taxon>
    </lineage>
</organism>
<sequence>MLGNRLHLCNELAIPLLVAVLGRSRGPDGGPTATLQRDLLAWLVQALAGFTLPIESVSDARTDFAICHGVFETTLARKGVGRLNRAQAAAGIQGNERVIKKLAWLARRTRRRQARDTKERLTETGEPGPETVAAAAAEAPARKRFAAGEEPGSESV</sequence>
<accession>A0ABQ1ANJ6</accession>
<evidence type="ECO:0000313" key="4">
    <source>
        <dbReference type="Proteomes" id="UP000465266"/>
    </source>
</evidence>
<feature type="region of interest" description="Disordered" evidence="1">
    <location>
        <begin position="110"/>
        <end position="156"/>
    </location>
</feature>
<name>A0ABQ1ANJ6_9EURO</name>
<feature type="chain" id="PRO_5046376597" evidence="2">
    <location>
        <begin position="25"/>
        <end position="156"/>
    </location>
</feature>
<evidence type="ECO:0000256" key="2">
    <source>
        <dbReference type="SAM" id="SignalP"/>
    </source>
</evidence>
<protein>
    <submittedName>
        <fullName evidence="3">Uncharacterized protein</fullName>
    </submittedName>
</protein>
<comment type="caution">
    <text evidence="3">The sequence shown here is derived from an EMBL/GenBank/DDBJ whole genome shotgun (WGS) entry which is preliminary data.</text>
</comment>
<feature type="signal peptide" evidence="2">
    <location>
        <begin position="1"/>
        <end position="24"/>
    </location>
</feature>